<dbReference type="GO" id="GO:0000160">
    <property type="term" value="P:phosphorelay signal transduction system"/>
    <property type="evidence" value="ECO:0007669"/>
    <property type="project" value="InterPro"/>
</dbReference>
<keyword evidence="1 2" id="KW-0597">Phosphoprotein</keyword>
<dbReference type="InterPro" id="IPR050595">
    <property type="entry name" value="Bact_response_regulator"/>
</dbReference>
<proteinExistence type="predicted"/>
<dbReference type="PANTHER" id="PTHR44591:SF3">
    <property type="entry name" value="RESPONSE REGULATORY DOMAIN-CONTAINING PROTEIN"/>
    <property type="match status" value="1"/>
</dbReference>
<accession>A0A7K1SVK6</accession>
<evidence type="ECO:0000259" key="3">
    <source>
        <dbReference type="PROSITE" id="PS50110"/>
    </source>
</evidence>
<evidence type="ECO:0000313" key="5">
    <source>
        <dbReference type="Proteomes" id="UP000462014"/>
    </source>
</evidence>
<dbReference type="AlphaFoldDB" id="A0A7K1SVK6"/>
<dbReference type="SMART" id="SM00448">
    <property type="entry name" value="REC"/>
    <property type="match status" value="1"/>
</dbReference>
<dbReference type="InterPro" id="IPR011006">
    <property type="entry name" value="CheY-like_superfamily"/>
</dbReference>
<dbReference type="RefSeq" id="WP_157565117.1">
    <property type="nucleotide sequence ID" value="NZ_WPIK01000004.1"/>
</dbReference>
<dbReference type="EMBL" id="WPIK01000004">
    <property type="protein sequence ID" value="MVN21080.1"/>
    <property type="molecule type" value="Genomic_DNA"/>
</dbReference>
<evidence type="ECO:0000256" key="1">
    <source>
        <dbReference type="ARBA" id="ARBA00022553"/>
    </source>
</evidence>
<feature type="domain" description="Response regulatory" evidence="3">
    <location>
        <begin position="3"/>
        <end position="120"/>
    </location>
</feature>
<dbReference type="PANTHER" id="PTHR44591">
    <property type="entry name" value="STRESS RESPONSE REGULATOR PROTEIN 1"/>
    <property type="match status" value="1"/>
</dbReference>
<evidence type="ECO:0000313" key="4">
    <source>
        <dbReference type="EMBL" id="MVN21080.1"/>
    </source>
</evidence>
<comment type="caution">
    <text evidence="4">The sequence shown here is derived from an EMBL/GenBank/DDBJ whole genome shotgun (WGS) entry which is preliminary data.</text>
</comment>
<dbReference type="Gene3D" id="3.40.50.2300">
    <property type="match status" value="1"/>
</dbReference>
<evidence type="ECO:0000256" key="2">
    <source>
        <dbReference type="PROSITE-ProRule" id="PRU00169"/>
    </source>
</evidence>
<dbReference type="PROSITE" id="PS50110">
    <property type="entry name" value="RESPONSE_REGULATORY"/>
    <property type="match status" value="1"/>
</dbReference>
<dbReference type="SUPFAM" id="SSF52172">
    <property type="entry name" value="CheY-like"/>
    <property type="match status" value="1"/>
</dbReference>
<organism evidence="4 5">
    <name type="scientific">Mucilaginibacter arboris</name>
    <dbReference type="NCBI Taxonomy" id="2682090"/>
    <lineage>
        <taxon>Bacteria</taxon>
        <taxon>Pseudomonadati</taxon>
        <taxon>Bacteroidota</taxon>
        <taxon>Sphingobacteriia</taxon>
        <taxon>Sphingobacteriales</taxon>
        <taxon>Sphingobacteriaceae</taxon>
        <taxon>Mucilaginibacter</taxon>
    </lineage>
</organism>
<keyword evidence="5" id="KW-1185">Reference proteome</keyword>
<sequence>MKHILIVDDNAPICEVMSDILEMEGYQTTVRMTGKDAILFIKKLHPDLILLDVMLDNGIDGRDICRDIKQSTTEVKNIPVIMVSASHNLQDSLNNFCHPDGFISKPFDIFHLVDTVNKQFKC</sequence>
<reference evidence="4 5" key="1">
    <citation type="submission" date="2019-12" db="EMBL/GenBank/DDBJ databases">
        <title>Mucilaginibacter sp. HMF7410 genome sequencing and assembly.</title>
        <authorList>
            <person name="Kang H."/>
            <person name="Cha I."/>
            <person name="Kim H."/>
            <person name="Joh K."/>
        </authorList>
    </citation>
    <scope>NUCLEOTIDE SEQUENCE [LARGE SCALE GENOMIC DNA]</scope>
    <source>
        <strain evidence="4 5">HMF7410</strain>
    </source>
</reference>
<feature type="modified residue" description="4-aspartylphosphate" evidence="2">
    <location>
        <position position="52"/>
    </location>
</feature>
<dbReference type="Proteomes" id="UP000462014">
    <property type="component" value="Unassembled WGS sequence"/>
</dbReference>
<dbReference type="Pfam" id="PF00072">
    <property type="entry name" value="Response_reg"/>
    <property type="match status" value="1"/>
</dbReference>
<name>A0A7K1SVK6_9SPHI</name>
<gene>
    <name evidence="4" type="ORF">GO621_05975</name>
</gene>
<protein>
    <submittedName>
        <fullName evidence="4">Response regulator</fullName>
    </submittedName>
</protein>
<dbReference type="InterPro" id="IPR001789">
    <property type="entry name" value="Sig_transdc_resp-reg_receiver"/>
</dbReference>